<evidence type="ECO:0000313" key="3">
    <source>
        <dbReference type="EMBL" id="MEG3614040.1"/>
    </source>
</evidence>
<sequence length="194" mass="20803">MTVLPRSIESPKIHVVDSGIGAYTLRLSAANMKRLDHSSLAEFGHLLESFVVQDAIRQTTWVDCPVSAGYWRTRDNVEVDLVLERHDGAVVAIDVEAGDHVKRTHLAPLVALRDRLGSSFVAGVTFCTVATGCEVDDRIRGGRQGSRAPDRAPLDLTRPHRSCDVPSTTVGCRAPSCGPTGAEGVLIVPAPRTG</sequence>
<dbReference type="RefSeq" id="WP_332900898.1">
    <property type="nucleotide sequence ID" value="NZ_JBAGLP010000105.1"/>
</dbReference>
<dbReference type="Proteomes" id="UP001310387">
    <property type="component" value="Unassembled WGS sequence"/>
</dbReference>
<feature type="region of interest" description="Disordered" evidence="1">
    <location>
        <begin position="141"/>
        <end position="160"/>
    </location>
</feature>
<accession>A0ABU7Z3I0</accession>
<feature type="domain" description="DUF4143" evidence="2">
    <location>
        <begin position="7"/>
        <end position="96"/>
    </location>
</feature>
<dbReference type="EMBL" id="JBAGLP010000105">
    <property type="protein sequence ID" value="MEG3614040.1"/>
    <property type="molecule type" value="Genomic_DNA"/>
</dbReference>
<dbReference type="Pfam" id="PF13635">
    <property type="entry name" value="DUF4143"/>
    <property type="match status" value="1"/>
</dbReference>
<proteinExistence type="predicted"/>
<protein>
    <submittedName>
        <fullName evidence="3">DUF4143 domain-containing protein</fullName>
    </submittedName>
</protein>
<evidence type="ECO:0000259" key="2">
    <source>
        <dbReference type="Pfam" id="PF13635"/>
    </source>
</evidence>
<evidence type="ECO:0000256" key="1">
    <source>
        <dbReference type="SAM" id="MobiDB-lite"/>
    </source>
</evidence>
<dbReference type="PANTHER" id="PTHR43566">
    <property type="entry name" value="CONSERVED PROTEIN"/>
    <property type="match status" value="1"/>
</dbReference>
<dbReference type="InterPro" id="IPR025420">
    <property type="entry name" value="DUF4143"/>
</dbReference>
<organism evidence="3 4">
    <name type="scientific">Isoptericola haloaureus</name>
    <dbReference type="NCBI Taxonomy" id="1542902"/>
    <lineage>
        <taxon>Bacteria</taxon>
        <taxon>Bacillati</taxon>
        <taxon>Actinomycetota</taxon>
        <taxon>Actinomycetes</taxon>
        <taxon>Micrococcales</taxon>
        <taxon>Promicromonosporaceae</taxon>
        <taxon>Isoptericola</taxon>
    </lineage>
</organism>
<keyword evidence="4" id="KW-1185">Reference proteome</keyword>
<reference evidence="3" key="2">
    <citation type="submission" date="2024-02" db="EMBL/GenBank/DDBJ databases">
        <authorList>
            <person name="Prathaban M."/>
            <person name="Mythili R."/>
            <person name="Sharmila Devi N."/>
            <person name="Sobanaa M."/>
            <person name="Prathiviraj R."/>
            <person name="Selvin J."/>
        </authorList>
    </citation>
    <scope>NUCLEOTIDE SEQUENCE</scope>
    <source>
        <strain evidence="3">MP1014</strain>
    </source>
</reference>
<dbReference type="PANTHER" id="PTHR43566:SF2">
    <property type="entry name" value="DUF4143 DOMAIN-CONTAINING PROTEIN"/>
    <property type="match status" value="1"/>
</dbReference>
<evidence type="ECO:0000313" key="4">
    <source>
        <dbReference type="Proteomes" id="UP001310387"/>
    </source>
</evidence>
<reference evidence="3" key="1">
    <citation type="journal article" date="2024" name="Antonie Van Leeuwenhoek">
        <title>Isoptericola haloaureus sp. nov., a dimorphic actinobacterium isolated from mangrove sediments of southeast India, implicating biosaline agricultural significance through nitrogen fixation and salt tolerance genes.</title>
        <authorList>
            <person name="Prathaban M."/>
            <person name="Prathiviraj R."/>
            <person name="Ravichandran M."/>
            <person name="Natarajan S.D."/>
            <person name="Sobanaa M."/>
            <person name="Hari Krishna Kumar S."/>
            <person name="Chandrasekar V."/>
            <person name="Selvin J."/>
        </authorList>
    </citation>
    <scope>NUCLEOTIDE SEQUENCE</scope>
    <source>
        <strain evidence="3">MP1014</strain>
    </source>
</reference>
<comment type="caution">
    <text evidence="3">The sequence shown here is derived from an EMBL/GenBank/DDBJ whole genome shotgun (WGS) entry which is preliminary data.</text>
</comment>
<name>A0ABU7Z3I0_9MICO</name>
<feature type="compositionally biased region" description="Basic and acidic residues" evidence="1">
    <location>
        <begin position="148"/>
        <end position="160"/>
    </location>
</feature>
<gene>
    <name evidence="3" type="ORF">V5O49_02755</name>
</gene>